<feature type="repeat" description="Solcar" evidence="9">
    <location>
        <begin position="96"/>
        <end position="184"/>
    </location>
</feature>
<keyword evidence="5" id="KW-0677">Repeat</keyword>
<evidence type="ECO:0000256" key="10">
    <source>
        <dbReference type="RuleBase" id="RU000488"/>
    </source>
</evidence>
<dbReference type="EMBL" id="LGST01000007">
    <property type="protein sequence ID" value="KNE02020.1"/>
    <property type="molecule type" value="Genomic_DNA"/>
</dbReference>
<keyword evidence="6" id="KW-1133">Transmembrane helix</keyword>
<proteinExistence type="inferred from homology"/>
<evidence type="ECO:0000313" key="12">
    <source>
        <dbReference type="Proteomes" id="UP000037122"/>
    </source>
</evidence>
<dbReference type="InterPro" id="IPR023395">
    <property type="entry name" value="MCP_dom_sf"/>
</dbReference>
<accession>A0A0L0P731</accession>
<evidence type="ECO:0000256" key="4">
    <source>
        <dbReference type="ARBA" id="ARBA00022692"/>
    </source>
</evidence>
<evidence type="ECO:0000256" key="5">
    <source>
        <dbReference type="ARBA" id="ARBA00022737"/>
    </source>
</evidence>
<gene>
    <name evidence="11" type="ORF">QG37_00959</name>
</gene>
<dbReference type="GO" id="GO:0000064">
    <property type="term" value="F:L-ornithine transmembrane transporter activity"/>
    <property type="evidence" value="ECO:0007669"/>
    <property type="project" value="TreeGrafter"/>
</dbReference>
<dbReference type="VEuPathDB" id="FungiDB:B9J08_003754"/>
<dbReference type="VEuPathDB" id="FungiDB:CJI96_0002286"/>
<dbReference type="PANTHER" id="PTHR45624:SF31">
    <property type="entry name" value="MITOCHONDRIAL ORNITHINE TRANSPORTER 1"/>
    <property type="match status" value="1"/>
</dbReference>
<dbReference type="VEuPathDB" id="FungiDB:QG37_00959"/>
<keyword evidence="4 9" id="KW-0812">Transmembrane</keyword>
<dbReference type="InterPro" id="IPR050567">
    <property type="entry name" value="Mitochondrial_Carrier"/>
</dbReference>
<evidence type="ECO:0000313" key="11">
    <source>
        <dbReference type="EMBL" id="KNE02020.1"/>
    </source>
</evidence>
<evidence type="ECO:0000256" key="7">
    <source>
        <dbReference type="ARBA" id="ARBA00023128"/>
    </source>
</evidence>
<dbReference type="Gene3D" id="1.50.40.10">
    <property type="entry name" value="Mitochondrial carrier domain"/>
    <property type="match status" value="1"/>
</dbReference>
<evidence type="ECO:0000256" key="8">
    <source>
        <dbReference type="ARBA" id="ARBA00023136"/>
    </source>
</evidence>
<dbReference type="Pfam" id="PF00153">
    <property type="entry name" value="Mito_carr"/>
    <property type="match status" value="3"/>
</dbReference>
<dbReference type="PANTHER" id="PTHR45624">
    <property type="entry name" value="MITOCHONDRIAL BASIC AMINO ACIDS TRANSPORTER-RELATED"/>
    <property type="match status" value="1"/>
</dbReference>
<evidence type="ECO:0000256" key="9">
    <source>
        <dbReference type="PROSITE-ProRule" id="PRU00282"/>
    </source>
</evidence>
<reference evidence="12" key="1">
    <citation type="journal article" date="2015" name="BMC Genomics">
        <title>Draft genome of a commonly misdiagnosed multidrug resistant pathogen Candida auris.</title>
        <authorList>
            <person name="Chatterjee S."/>
            <person name="Alampalli S.V."/>
            <person name="Nageshan R.K."/>
            <person name="Chettiar S.T."/>
            <person name="Joshi S."/>
            <person name="Tatu U.S."/>
        </authorList>
    </citation>
    <scope>NUCLEOTIDE SEQUENCE [LARGE SCALE GENOMIC DNA]</scope>
    <source>
        <strain evidence="12">6684</strain>
    </source>
</reference>
<comment type="similarity">
    <text evidence="2 10">Belongs to the mitochondrial carrier (TC 2.A.29) family.</text>
</comment>
<keyword evidence="8 9" id="KW-0472">Membrane</keyword>
<organism evidence="11 12">
    <name type="scientific">Candidozyma auris</name>
    <name type="common">Yeast</name>
    <name type="synonym">Candida auris</name>
    <dbReference type="NCBI Taxonomy" id="498019"/>
    <lineage>
        <taxon>Eukaryota</taxon>
        <taxon>Fungi</taxon>
        <taxon>Dikarya</taxon>
        <taxon>Ascomycota</taxon>
        <taxon>Saccharomycotina</taxon>
        <taxon>Pichiomycetes</taxon>
        <taxon>Metschnikowiaceae</taxon>
        <taxon>Candidozyma</taxon>
    </lineage>
</organism>
<dbReference type="VEuPathDB" id="FungiDB:CJJ09_000353"/>
<dbReference type="Proteomes" id="UP000037122">
    <property type="component" value="Unassembled WGS sequence"/>
</dbReference>
<name>A0A0L0P731_CANAR</name>
<dbReference type="PROSITE" id="PS50920">
    <property type="entry name" value="SOLCAR"/>
    <property type="match status" value="3"/>
</dbReference>
<protein>
    <submittedName>
        <fullName evidence="11">Uncharacterized protein</fullName>
    </submittedName>
</protein>
<dbReference type="AlphaFoldDB" id="A0A0L0P731"/>
<keyword evidence="7" id="KW-0496">Mitochondrion</keyword>
<feature type="repeat" description="Solcar" evidence="9">
    <location>
        <begin position="192"/>
        <end position="282"/>
    </location>
</feature>
<comment type="caution">
    <text evidence="11">The sequence shown here is derived from an EMBL/GenBank/DDBJ whole genome shotgun (WGS) entry which is preliminary data.</text>
</comment>
<dbReference type="GO" id="GO:1990575">
    <property type="term" value="P:mitochondrial L-ornithine transmembrane transport"/>
    <property type="evidence" value="ECO:0007669"/>
    <property type="project" value="TreeGrafter"/>
</dbReference>
<dbReference type="VEuPathDB" id="FungiDB:CJJ07_003668"/>
<sequence>MVNPAKEITFGAAAGCVGKIIEFPFDTIKVRLQLAHAHLSTLNVISSTFRNEGFFNGFYKGIRAPMIGACMENAVLFSAFQYGQEMVRKFTTLHPSSLLAVCASGAFSGFAASFVLTPVELVKCKLQVSNLHSHSKSESYGSVVQKIIKREGLPGLWHGLSSTLLREMAGTAVWFATYEETLAFLRKNNGGSENTNLLASGAAAGFMFNLSIFPVDTIKSVIQTHDITLRTHGKLSFAEAFTKLAARKGGILNLYNGLSITLLRSIPANAVIFYVYEYLKTNF</sequence>
<dbReference type="SUPFAM" id="SSF103506">
    <property type="entry name" value="Mitochondrial carrier"/>
    <property type="match status" value="1"/>
</dbReference>
<dbReference type="InterPro" id="IPR018108">
    <property type="entry name" value="MCP_transmembrane"/>
</dbReference>
<evidence type="ECO:0000256" key="3">
    <source>
        <dbReference type="ARBA" id="ARBA00022448"/>
    </source>
</evidence>
<dbReference type="GO" id="GO:0031966">
    <property type="term" value="C:mitochondrial membrane"/>
    <property type="evidence" value="ECO:0007669"/>
    <property type="project" value="UniProtKB-SubCell"/>
</dbReference>
<keyword evidence="3 10" id="KW-0813">Transport</keyword>
<comment type="subcellular location">
    <subcellularLocation>
        <location evidence="1">Mitochondrion membrane</location>
        <topology evidence="1">Multi-pass membrane protein</topology>
    </subcellularLocation>
</comment>
<evidence type="ECO:0000256" key="1">
    <source>
        <dbReference type="ARBA" id="ARBA00004225"/>
    </source>
</evidence>
<evidence type="ECO:0000256" key="6">
    <source>
        <dbReference type="ARBA" id="ARBA00022989"/>
    </source>
</evidence>
<feature type="repeat" description="Solcar" evidence="9">
    <location>
        <begin position="2"/>
        <end position="86"/>
    </location>
</feature>
<evidence type="ECO:0000256" key="2">
    <source>
        <dbReference type="ARBA" id="ARBA00006375"/>
    </source>
</evidence>
<dbReference type="VEuPathDB" id="FungiDB:CJI97_003828"/>